<dbReference type="AlphaFoldDB" id="A0A1J4N862"/>
<evidence type="ECO:0000259" key="1">
    <source>
        <dbReference type="PROSITE" id="PS50902"/>
    </source>
</evidence>
<dbReference type="PROSITE" id="PS00201">
    <property type="entry name" value="FLAVODOXIN"/>
    <property type="match status" value="1"/>
</dbReference>
<dbReference type="InterPro" id="IPR029039">
    <property type="entry name" value="Flavoprotein-like_sf"/>
</dbReference>
<dbReference type="PROSITE" id="PS50902">
    <property type="entry name" value="FLAVODOXIN_LIKE"/>
    <property type="match status" value="1"/>
</dbReference>
<proteinExistence type="predicted"/>
<dbReference type="EMBL" id="JZDQ02000007">
    <property type="protein sequence ID" value="OIJ27722.1"/>
    <property type="molecule type" value="Genomic_DNA"/>
</dbReference>
<dbReference type="Pfam" id="PF00258">
    <property type="entry name" value="Flavodoxin_1"/>
    <property type="match status" value="1"/>
</dbReference>
<dbReference type="Proteomes" id="UP000033772">
    <property type="component" value="Unassembled WGS sequence"/>
</dbReference>
<sequence>MRAAVVYESMFGNTATIATSVANGLRRAGVEVKVIPVGLAEDDVLRAHDLVVIGAPTHALGMSRPSTRADAVLRGAPAEVEARGVREWLEDLQDADSVRIAAFDTRARAMRHLPGSAAKHVAHVLRRRGYDVAPTASFYVGGLEGPLAHDEAARAGDWAADLGHQLMRQVRV</sequence>
<dbReference type="OrthoDB" id="3253043at2"/>
<dbReference type="RefSeq" id="WP_045549720.1">
    <property type="nucleotide sequence ID" value="NZ_JZDQ02000007.1"/>
</dbReference>
<dbReference type="InterPro" id="IPR001226">
    <property type="entry name" value="Flavodoxin_CS"/>
</dbReference>
<keyword evidence="3" id="KW-1185">Reference proteome</keyword>
<name>A0A1J4N862_9ACTN</name>
<evidence type="ECO:0000313" key="3">
    <source>
        <dbReference type="Proteomes" id="UP000033772"/>
    </source>
</evidence>
<protein>
    <recommendedName>
        <fullName evidence="1">Flavodoxin-like domain-containing protein</fullName>
    </recommendedName>
</protein>
<reference evidence="2" key="1">
    <citation type="submission" date="2016-10" db="EMBL/GenBank/DDBJ databases">
        <title>Draft Genome Sequence of Nocardioides luteus Strain BAFB, an Alkane-Degrading Bacterium Isolated from JP-7 Polluted Soil.</title>
        <authorList>
            <person name="Brown L."/>
            <person name="Ruiz O.N."/>
            <person name="Gunasekera T."/>
        </authorList>
    </citation>
    <scope>NUCLEOTIDE SEQUENCE [LARGE SCALE GENOMIC DNA]</scope>
    <source>
        <strain evidence="2">BAFB</strain>
    </source>
</reference>
<dbReference type="SUPFAM" id="SSF52218">
    <property type="entry name" value="Flavoproteins"/>
    <property type="match status" value="1"/>
</dbReference>
<accession>A0A1J4N862</accession>
<gene>
    <name evidence="2" type="ORF">UG56_006385</name>
</gene>
<feature type="domain" description="Flavodoxin-like" evidence="1">
    <location>
        <begin position="3"/>
        <end position="163"/>
    </location>
</feature>
<dbReference type="GO" id="GO:0009055">
    <property type="term" value="F:electron transfer activity"/>
    <property type="evidence" value="ECO:0007669"/>
    <property type="project" value="InterPro"/>
</dbReference>
<dbReference type="STRING" id="1844.UG56_006385"/>
<comment type="caution">
    <text evidence="2">The sequence shown here is derived from an EMBL/GenBank/DDBJ whole genome shotgun (WGS) entry which is preliminary data.</text>
</comment>
<evidence type="ECO:0000313" key="2">
    <source>
        <dbReference type="EMBL" id="OIJ27722.1"/>
    </source>
</evidence>
<dbReference type="GO" id="GO:0010181">
    <property type="term" value="F:FMN binding"/>
    <property type="evidence" value="ECO:0007669"/>
    <property type="project" value="InterPro"/>
</dbReference>
<dbReference type="Gene3D" id="3.40.50.360">
    <property type="match status" value="1"/>
</dbReference>
<dbReference type="InterPro" id="IPR008254">
    <property type="entry name" value="Flavodoxin/NO_synth"/>
</dbReference>
<organism evidence="2 3">
    <name type="scientific">Nocardioides luteus</name>
    <dbReference type="NCBI Taxonomy" id="1844"/>
    <lineage>
        <taxon>Bacteria</taxon>
        <taxon>Bacillati</taxon>
        <taxon>Actinomycetota</taxon>
        <taxon>Actinomycetes</taxon>
        <taxon>Propionibacteriales</taxon>
        <taxon>Nocardioidaceae</taxon>
        <taxon>Nocardioides</taxon>
    </lineage>
</organism>